<gene>
    <name evidence="1" type="ORF">BD410DRAFT_828903</name>
</gene>
<dbReference type="AlphaFoldDB" id="A0A4Y7Q354"/>
<sequence length="443" mass="50555">MLAKVKALLPVRIRRRIVIHINKLPVELLAEIFLWCNPIGTFPRPSRHLAPILLGRVCRVWRSVSLSTPQLWAQIVINIEYEEGNSRPQNSWNSRLFDEWLRRSGHCPLSFTIGRHYPVYHAPLTLKLHAEAHRWKTVSLETDCNYCIDDILRLLWIPGTTPMLTDLRFLHQSPFDIGIPIPVTIASQIISFHVVLPINSFSPNGGYHALRELRIGPCVTTQQYSLVFTQFPLLEILEIAAAFPLRENAKVVHTLQHLHTFIFVGDGLVAELWLLDLFDAPALHSLAISIDIYCGGEFQEWDRLSNFLVRCGGQLRRLMLKGNFICHELVELTRHTPILVSLCVEITTLIGDLTTLCPKLSQVDILDGHGDVMTAVSAILSRWEAGRLKERRSAVSPFGIRVPPRRLLEVLKLQNVKWCIQQGLRVGPLPSKDDFWWKSHILI</sequence>
<dbReference type="STRING" id="50990.A0A4Y7Q354"/>
<reference evidence="1 2" key="1">
    <citation type="submission" date="2018-06" db="EMBL/GenBank/DDBJ databases">
        <title>A transcriptomic atlas of mushroom development highlights an independent origin of complex multicellularity.</title>
        <authorList>
            <consortium name="DOE Joint Genome Institute"/>
            <person name="Krizsan K."/>
            <person name="Almasi E."/>
            <person name="Merenyi Z."/>
            <person name="Sahu N."/>
            <person name="Viragh M."/>
            <person name="Koszo T."/>
            <person name="Mondo S."/>
            <person name="Kiss B."/>
            <person name="Balint B."/>
            <person name="Kues U."/>
            <person name="Barry K."/>
            <person name="Hegedus J.C."/>
            <person name="Henrissat B."/>
            <person name="Johnson J."/>
            <person name="Lipzen A."/>
            <person name="Ohm R."/>
            <person name="Nagy I."/>
            <person name="Pangilinan J."/>
            <person name="Yan J."/>
            <person name="Xiong Y."/>
            <person name="Grigoriev I.V."/>
            <person name="Hibbett D.S."/>
            <person name="Nagy L.G."/>
        </authorList>
    </citation>
    <scope>NUCLEOTIDE SEQUENCE [LARGE SCALE GENOMIC DNA]</scope>
    <source>
        <strain evidence="1 2">SZMC22713</strain>
    </source>
</reference>
<proteinExistence type="predicted"/>
<dbReference type="VEuPathDB" id="FungiDB:BD410DRAFT_828903"/>
<name>A0A4Y7Q354_9AGAM</name>
<evidence type="ECO:0000313" key="2">
    <source>
        <dbReference type="Proteomes" id="UP000294933"/>
    </source>
</evidence>
<keyword evidence="2" id="KW-1185">Reference proteome</keyword>
<dbReference type="Gene3D" id="1.20.1280.50">
    <property type="match status" value="1"/>
</dbReference>
<dbReference type="Proteomes" id="UP000294933">
    <property type="component" value="Unassembled WGS sequence"/>
</dbReference>
<accession>A0A4Y7Q354</accession>
<dbReference type="OrthoDB" id="2269034at2759"/>
<protein>
    <submittedName>
        <fullName evidence="1">Uncharacterized protein</fullName>
    </submittedName>
</protein>
<dbReference type="EMBL" id="ML170179">
    <property type="protein sequence ID" value="TDL21658.1"/>
    <property type="molecule type" value="Genomic_DNA"/>
</dbReference>
<organism evidence="1 2">
    <name type="scientific">Rickenella mellea</name>
    <dbReference type="NCBI Taxonomy" id="50990"/>
    <lineage>
        <taxon>Eukaryota</taxon>
        <taxon>Fungi</taxon>
        <taxon>Dikarya</taxon>
        <taxon>Basidiomycota</taxon>
        <taxon>Agaricomycotina</taxon>
        <taxon>Agaricomycetes</taxon>
        <taxon>Hymenochaetales</taxon>
        <taxon>Rickenellaceae</taxon>
        <taxon>Rickenella</taxon>
    </lineage>
</organism>
<evidence type="ECO:0000313" key="1">
    <source>
        <dbReference type="EMBL" id="TDL21658.1"/>
    </source>
</evidence>